<dbReference type="InterPro" id="IPR050482">
    <property type="entry name" value="Sensor_HK_TwoCompSys"/>
</dbReference>
<dbReference type="InterPro" id="IPR011712">
    <property type="entry name" value="Sig_transdc_His_kin_sub3_dim/P"/>
</dbReference>
<keyword evidence="5" id="KW-0547">Nucleotide-binding</keyword>
<keyword evidence="13" id="KW-1185">Reference proteome</keyword>
<dbReference type="EMBL" id="BAABAQ010000004">
    <property type="protein sequence ID" value="GAA4190218.1"/>
    <property type="molecule type" value="Genomic_DNA"/>
</dbReference>
<keyword evidence="9" id="KW-0472">Membrane</keyword>
<keyword evidence="8" id="KW-0902">Two-component regulatory system</keyword>
<evidence type="ECO:0000256" key="5">
    <source>
        <dbReference type="ARBA" id="ARBA00022741"/>
    </source>
</evidence>
<organism evidence="12 13">
    <name type="scientific">Streptosporangium oxazolinicum</name>
    <dbReference type="NCBI Taxonomy" id="909287"/>
    <lineage>
        <taxon>Bacteria</taxon>
        <taxon>Bacillati</taxon>
        <taxon>Actinomycetota</taxon>
        <taxon>Actinomycetes</taxon>
        <taxon>Streptosporangiales</taxon>
        <taxon>Streptosporangiaceae</taxon>
        <taxon>Streptosporangium</taxon>
    </lineage>
</organism>
<evidence type="ECO:0000313" key="13">
    <source>
        <dbReference type="Proteomes" id="UP001501251"/>
    </source>
</evidence>
<name>A0ABP8ATJ5_9ACTN</name>
<evidence type="ECO:0000256" key="3">
    <source>
        <dbReference type="ARBA" id="ARBA00022553"/>
    </source>
</evidence>
<evidence type="ECO:0000256" key="2">
    <source>
        <dbReference type="ARBA" id="ARBA00012438"/>
    </source>
</evidence>
<feature type="transmembrane region" description="Helical" evidence="9">
    <location>
        <begin position="77"/>
        <end position="97"/>
    </location>
</feature>
<proteinExistence type="predicted"/>
<accession>A0ABP8ATJ5</accession>
<dbReference type="PANTHER" id="PTHR24421">
    <property type="entry name" value="NITRATE/NITRITE SENSOR PROTEIN NARX-RELATED"/>
    <property type="match status" value="1"/>
</dbReference>
<dbReference type="Proteomes" id="UP001501251">
    <property type="component" value="Unassembled WGS sequence"/>
</dbReference>
<keyword evidence="9" id="KW-0812">Transmembrane</keyword>
<keyword evidence="9" id="KW-1133">Transmembrane helix</keyword>
<feature type="transmembrane region" description="Helical" evidence="9">
    <location>
        <begin position="221"/>
        <end position="239"/>
    </location>
</feature>
<evidence type="ECO:0000256" key="4">
    <source>
        <dbReference type="ARBA" id="ARBA00022679"/>
    </source>
</evidence>
<dbReference type="Gene3D" id="3.30.565.10">
    <property type="entry name" value="Histidine kinase-like ATPase, C-terminal domain"/>
    <property type="match status" value="1"/>
</dbReference>
<evidence type="ECO:0000256" key="7">
    <source>
        <dbReference type="ARBA" id="ARBA00022840"/>
    </source>
</evidence>
<keyword evidence="3" id="KW-0597">Phosphoprotein</keyword>
<evidence type="ECO:0000313" key="12">
    <source>
        <dbReference type="EMBL" id="GAA4190218.1"/>
    </source>
</evidence>
<gene>
    <name evidence="12" type="ORF">GCM10022252_28210</name>
</gene>
<feature type="transmembrane region" description="Helical" evidence="9">
    <location>
        <begin position="104"/>
        <end position="122"/>
    </location>
</feature>
<feature type="transmembrane region" description="Helical" evidence="9">
    <location>
        <begin position="134"/>
        <end position="152"/>
    </location>
</feature>
<feature type="transmembrane region" description="Helical" evidence="9">
    <location>
        <begin position="159"/>
        <end position="180"/>
    </location>
</feature>
<dbReference type="SUPFAM" id="SSF55874">
    <property type="entry name" value="ATPase domain of HSP90 chaperone/DNA topoisomerase II/histidine kinase"/>
    <property type="match status" value="1"/>
</dbReference>
<evidence type="ECO:0000259" key="10">
    <source>
        <dbReference type="Pfam" id="PF02518"/>
    </source>
</evidence>
<dbReference type="CDD" id="cd16917">
    <property type="entry name" value="HATPase_UhpB-NarQ-NarX-like"/>
    <property type="match status" value="1"/>
</dbReference>
<comment type="catalytic activity">
    <reaction evidence="1">
        <text>ATP + protein L-histidine = ADP + protein N-phospho-L-histidine.</text>
        <dbReference type="EC" id="2.7.13.3"/>
    </reaction>
</comment>
<feature type="domain" description="Signal transduction histidine kinase subgroup 3 dimerisation and phosphoacceptor" evidence="11">
    <location>
        <begin position="407"/>
        <end position="474"/>
    </location>
</feature>
<evidence type="ECO:0000256" key="9">
    <source>
        <dbReference type="SAM" id="Phobius"/>
    </source>
</evidence>
<comment type="caution">
    <text evidence="12">The sequence shown here is derived from an EMBL/GenBank/DDBJ whole genome shotgun (WGS) entry which is preliminary data.</text>
</comment>
<dbReference type="InterPro" id="IPR003594">
    <property type="entry name" value="HATPase_dom"/>
</dbReference>
<feature type="transmembrane region" description="Helical" evidence="9">
    <location>
        <begin position="251"/>
        <end position="272"/>
    </location>
</feature>
<keyword evidence="7" id="KW-0067">ATP-binding</keyword>
<keyword evidence="4" id="KW-0808">Transferase</keyword>
<feature type="transmembrane region" description="Helical" evidence="9">
    <location>
        <begin position="186"/>
        <end position="209"/>
    </location>
</feature>
<dbReference type="PANTHER" id="PTHR24421:SF10">
    <property type="entry name" value="NITRATE_NITRITE SENSOR PROTEIN NARQ"/>
    <property type="match status" value="1"/>
</dbReference>
<sequence>MEIVAVIGLTEPGSGLVGAGSVLTGPVSGLIDPGSVLTGAASGLTGPAFGLTEPGSGLTGPVSALIEPGSAVPASGMAALTAAGVAAAFVGAGLVAVRVRPRNRVGPLMIVIGLLWLLTKFAPLPVTAGDVRTALAGAWAAVLAHLVVAFPTGRLTVPVARAVVGTAYLSVAGVAVLGMSGLAPGAVVRGAAMAGAVLSGLAVMGLQVSRWRGSTVTRRRSLNPVFAAAVVATALFVTLKPVMIAGVEVRGLTPVMQAALAAVPLAYVGGLLRRRVDRGRVAELVVHLRGVSRPVSLQRVLAEVLHDPTLEVGYWAPEPGRYVDVDGRVVLPPEGGDRVATRVDHDGAPLALLVHDPALLDNPELVEATCAAAALALSNERLTADLRARLHQLAESRGQVLRAAETERRRLERDLHDGVQQRLLSIPMTLSLAESRLSTHPDQARALVGEARTTSLAVLDELRALSQGIHPPVLTERGLRGAVRELAALAPVPLRLSFELPAPLPVEVETTAYYVVAEAVANITKHADARRARVRAEHRDARLLVEVSDDGRGGADPALGSGLRGLADRVTAAGGTLRIHSPAGDGTLIEAVLPCG</sequence>
<feature type="domain" description="Histidine kinase/HSP90-like ATPase" evidence="10">
    <location>
        <begin position="509"/>
        <end position="594"/>
    </location>
</feature>
<evidence type="ECO:0000256" key="6">
    <source>
        <dbReference type="ARBA" id="ARBA00022777"/>
    </source>
</evidence>
<evidence type="ECO:0000259" key="11">
    <source>
        <dbReference type="Pfam" id="PF07730"/>
    </source>
</evidence>
<dbReference type="Pfam" id="PF07730">
    <property type="entry name" value="HisKA_3"/>
    <property type="match status" value="1"/>
</dbReference>
<protein>
    <recommendedName>
        <fullName evidence="2">histidine kinase</fullName>
        <ecNumber evidence="2">2.7.13.3</ecNumber>
    </recommendedName>
</protein>
<evidence type="ECO:0000256" key="8">
    <source>
        <dbReference type="ARBA" id="ARBA00023012"/>
    </source>
</evidence>
<reference evidence="13" key="1">
    <citation type="journal article" date="2019" name="Int. J. Syst. Evol. Microbiol.">
        <title>The Global Catalogue of Microorganisms (GCM) 10K type strain sequencing project: providing services to taxonomists for standard genome sequencing and annotation.</title>
        <authorList>
            <consortium name="The Broad Institute Genomics Platform"/>
            <consortium name="The Broad Institute Genome Sequencing Center for Infectious Disease"/>
            <person name="Wu L."/>
            <person name="Ma J."/>
        </authorList>
    </citation>
    <scope>NUCLEOTIDE SEQUENCE [LARGE SCALE GENOMIC DNA]</scope>
    <source>
        <strain evidence="13">JCM 17388</strain>
    </source>
</reference>
<dbReference type="InterPro" id="IPR036890">
    <property type="entry name" value="HATPase_C_sf"/>
</dbReference>
<dbReference type="Pfam" id="PF02518">
    <property type="entry name" value="HATPase_c"/>
    <property type="match status" value="1"/>
</dbReference>
<dbReference type="EC" id="2.7.13.3" evidence="2"/>
<dbReference type="Gene3D" id="1.20.5.1930">
    <property type="match status" value="1"/>
</dbReference>
<evidence type="ECO:0000256" key="1">
    <source>
        <dbReference type="ARBA" id="ARBA00000085"/>
    </source>
</evidence>
<keyword evidence="6" id="KW-0418">Kinase</keyword>